<evidence type="ECO:0000256" key="7">
    <source>
        <dbReference type="ARBA" id="ARBA00023239"/>
    </source>
</evidence>
<dbReference type="EC" id="3.4.-.-" evidence="8"/>
<name>A0A095V397_9FLAO</name>
<sequence>MCYYTQQGKTAGELTDYLGRNVDDHENIFTSDFINGFSHPNLPIILDTKPDIITTNYTWGLLPTNRDKDFRKSTLNARVETLEDKPSFAPSINNRCLVLVTAYYDWHWNDPSGKSKTKYQINSQIDEVFFLAGIYNSWQDKAGQIWNTYSIVTTEANQMMKYIHNRKEADDDQRMPIVIKNTDEKAWLDSKNPPLDFAFPNYQPSIIGFQKV</sequence>
<dbReference type="InterPro" id="IPR036590">
    <property type="entry name" value="SRAP-like"/>
</dbReference>
<evidence type="ECO:0000256" key="8">
    <source>
        <dbReference type="RuleBase" id="RU364100"/>
    </source>
</evidence>
<evidence type="ECO:0000313" key="9">
    <source>
        <dbReference type="EMBL" id="KGD69330.1"/>
    </source>
</evidence>
<protein>
    <recommendedName>
        <fullName evidence="8">Abasic site processing protein</fullName>
        <ecNumber evidence="8">3.4.-.-</ecNumber>
    </recommendedName>
</protein>
<dbReference type="SUPFAM" id="SSF143081">
    <property type="entry name" value="BB1717-like"/>
    <property type="match status" value="1"/>
</dbReference>
<dbReference type="EMBL" id="JRHH01000001">
    <property type="protein sequence ID" value="KGD69330.1"/>
    <property type="molecule type" value="Genomic_DNA"/>
</dbReference>
<evidence type="ECO:0000256" key="3">
    <source>
        <dbReference type="ARBA" id="ARBA00022763"/>
    </source>
</evidence>
<evidence type="ECO:0000256" key="2">
    <source>
        <dbReference type="ARBA" id="ARBA00022670"/>
    </source>
</evidence>
<dbReference type="GO" id="GO:0006508">
    <property type="term" value="P:proteolysis"/>
    <property type="evidence" value="ECO:0007669"/>
    <property type="project" value="UniProtKB-KW"/>
</dbReference>
<proteinExistence type="inferred from homology"/>
<dbReference type="PANTHER" id="PTHR13604">
    <property type="entry name" value="DC12-RELATED"/>
    <property type="match status" value="1"/>
</dbReference>
<dbReference type="GO" id="GO:0016829">
    <property type="term" value="F:lyase activity"/>
    <property type="evidence" value="ECO:0007669"/>
    <property type="project" value="UniProtKB-KW"/>
</dbReference>
<dbReference type="eggNOG" id="COG2135">
    <property type="taxonomic scope" value="Bacteria"/>
</dbReference>
<comment type="similarity">
    <text evidence="1 8">Belongs to the SOS response-associated peptidase family.</text>
</comment>
<evidence type="ECO:0000256" key="4">
    <source>
        <dbReference type="ARBA" id="ARBA00022801"/>
    </source>
</evidence>
<keyword evidence="7" id="KW-0456">Lyase</keyword>
<evidence type="ECO:0000256" key="1">
    <source>
        <dbReference type="ARBA" id="ARBA00008136"/>
    </source>
</evidence>
<dbReference type="PANTHER" id="PTHR13604:SF0">
    <property type="entry name" value="ABASIC SITE PROCESSING PROTEIN HMCES"/>
    <property type="match status" value="1"/>
</dbReference>
<keyword evidence="6" id="KW-0238">DNA-binding</keyword>
<evidence type="ECO:0000256" key="5">
    <source>
        <dbReference type="ARBA" id="ARBA00023124"/>
    </source>
</evidence>
<dbReference type="Pfam" id="PF02586">
    <property type="entry name" value="SRAP"/>
    <property type="match status" value="1"/>
</dbReference>
<dbReference type="GO" id="GO:0106300">
    <property type="term" value="P:protein-DNA covalent cross-linking repair"/>
    <property type="evidence" value="ECO:0007669"/>
    <property type="project" value="InterPro"/>
</dbReference>
<dbReference type="InterPro" id="IPR003738">
    <property type="entry name" value="SRAP"/>
</dbReference>
<gene>
    <name evidence="9" type="ORF">LG45_00680</name>
</gene>
<keyword evidence="10" id="KW-1185">Reference proteome</keyword>
<organism evidence="9 10">
    <name type="scientific">Flavobacterium aquatile LMG 4008 = ATCC 11947</name>
    <dbReference type="NCBI Taxonomy" id="1453498"/>
    <lineage>
        <taxon>Bacteria</taxon>
        <taxon>Pseudomonadati</taxon>
        <taxon>Bacteroidota</taxon>
        <taxon>Flavobacteriia</taxon>
        <taxon>Flavobacteriales</taxon>
        <taxon>Flavobacteriaceae</taxon>
        <taxon>Flavobacterium</taxon>
    </lineage>
</organism>
<dbReference type="OrthoDB" id="9782620at2"/>
<dbReference type="RefSeq" id="WP_035123424.1">
    <property type="nucleotide sequence ID" value="NZ_JRHH01000001.1"/>
</dbReference>
<keyword evidence="2 8" id="KW-0645">Protease</keyword>
<accession>A0A095V397</accession>
<keyword evidence="3" id="KW-0227">DNA damage</keyword>
<dbReference type="GO" id="GO:0008233">
    <property type="term" value="F:peptidase activity"/>
    <property type="evidence" value="ECO:0007669"/>
    <property type="project" value="UniProtKB-KW"/>
</dbReference>
<evidence type="ECO:0000313" key="10">
    <source>
        <dbReference type="Proteomes" id="UP000029554"/>
    </source>
</evidence>
<comment type="caution">
    <text evidence="9">The sequence shown here is derived from an EMBL/GenBank/DDBJ whole genome shotgun (WGS) entry which is preliminary data.</text>
</comment>
<dbReference type="Proteomes" id="UP000029554">
    <property type="component" value="Unassembled WGS sequence"/>
</dbReference>
<keyword evidence="5" id="KW-0190">Covalent protein-DNA linkage</keyword>
<dbReference type="Gene3D" id="3.90.1680.10">
    <property type="entry name" value="SOS response associated peptidase-like"/>
    <property type="match status" value="1"/>
</dbReference>
<keyword evidence="4 8" id="KW-0378">Hydrolase</keyword>
<reference evidence="9 10" key="1">
    <citation type="submission" date="2014-09" db="EMBL/GenBank/DDBJ databases">
        <title>Whole Genome Shotgun of Flavobacterium aquatile LMG 4008.</title>
        <authorList>
            <person name="Gale A.N."/>
            <person name="Pipes S.E."/>
            <person name="Newman J.D."/>
        </authorList>
    </citation>
    <scope>NUCLEOTIDE SEQUENCE [LARGE SCALE GENOMIC DNA]</scope>
    <source>
        <strain evidence="9 10">LMG 4008</strain>
    </source>
</reference>
<dbReference type="AlphaFoldDB" id="A0A095V397"/>
<dbReference type="GO" id="GO:0003697">
    <property type="term" value="F:single-stranded DNA binding"/>
    <property type="evidence" value="ECO:0007669"/>
    <property type="project" value="InterPro"/>
</dbReference>
<evidence type="ECO:0000256" key="6">
    <source>
        <dbReference type="ARBA" id="ARBA00023125"/>
    </source>
</evidence>